<feature type="domain" description="Lipoyl-binding" evidence="9">
    <location>
        <begin position="1078"/>
        <end position="1147"/>
    </location>
</feature>
<feature type="domain" description="Pyruvate carboxyltransferase" evidence="12">
    <location>
        <begin position="535"/>
        <end position="803"/>
    </location>
</feature>
<dbReference type="RefSeq" id="WP_377555555.1">
    <property type="nucleotide sequence ID" value="NZ_JBHUHQ010000013.1"/>
</dbReference>
<comment type="catalytic activity">
    <reaction evidence="8">
        <text>hydrogencarbonate + pyruvate + ATP = oxaloacetate + ADP + phosphate + H(+)</text>
        <dbReference type="Rhea" id="RHEA:20844"/>
        <dbReference type="ChEBI" id="CHEBI:15361"/>
        <dbReference type="ChEBI" id="CHEBI:15378"/>
        <dbReference type="ChEBI" id="CHEBI:16452"/>
        <dbReference type="ChEBI" id="CHEBI:17544"/>
        <dbReference type="ChEBI" id="CHEBI:30616"/>
        <dbReference type="ChEBI" id="CHEBI:43474"/>
        <dbReference type="ChEBI" id="CHEBI:456216"/>
        <dbReference type="EC" id="6.4.1.1"/>
    </reaction>
</comment>
<evidence type="ECO:0000256" key="5">
    <source>
        <dbReference type="ARBA" id="ARBA00022741"/>
    </source>
</evidence>
<evidence type="ECO:0000259" key="12">
    <source>
        <dbReference type="PROSITE" id="PS50991"/>
    </source>
</evidence>
<dbReference type="InterPro" id="IPR005482">
    <property type="entry name" value="Biotin_COase_C"/>
</dbReference>
<dbReference type="Pfam" id="PF00682">
    <property type="entry name" value="HMGL-like"/>
    <property type="match status" value="1"/>
</dbReference>
<comment type="function">
    <text evidence="8">Catalyzes a 2-step reaction, involving the ATP-dependent carboxylation of the covalently attached biotin in the first step and the transfer of the carboxyl group to pyruvate in the second.</text>
</comment>
<dbReference type="Proteomes" id="UP001597383">
    <property type="component" value="Unassembled WGS sequence"/>
</dbReference>
<dbReference type="PIRSF" id="PIRSF001594">
    <property type="entry name" value="Pyruv_carbox"/>
    <property type="match status" value="1"/>
</dbReference>
<dbReference type="InterPro" id="IPR011761">
    <property type="entry name" value="ATP-grasp"/>
</dbReference>
<evidence type="ECO:0000256" key="4">
    <source>
        <dbReference type="ARBA" id="ARBA00022723"/>
    </source>
</evidence>
<dbReference type="PANTHER" id="PTHR43778">
    <property type="entry name" value="PYRUVATE CARBOXYLASE"/>
    <property type="match status" value="1"/>
</dbReference>
<dbReference type="Pfam" id="PF02785">
    <property type="entry name" value="Biotin_carb_C"/>
    <property type="match status" value="1"/>
</dbReference>
<evidence type="ECO:0000313" key="13">
    <source>
        <dbReference type="EMBL" id="MFD2043977.1"/>
    </source>
</evidence>
<dbReference type="PROSITE" id="PS50979">
    <property type="entry name" value="BC"/>
    <property type="match status" value="1"/>
</dbReference>
<evidence type="ECO:0000256" key="6">
    <source>
        <dbReference type="ARBA" id="ARBA00022840"/>
    </source>
</evidence>
<dbReference type="GO" id="GO:0004736">
    <property type="term" value="F:pyruvate carboxylase activity"/>
    <property type="evidence" value="ECO:0007669"/>
    <property type="project" value="UniProtKB-EC"/>
</dbReference>
<dbReference type="NCBIfam" id="NF006761">
    <property type="entry name" value="PRK09282.1"/>
    <property type="match status" value="1"/>
</dbReference>
<dbReference type="InterPro" id="IPR003379">
    <property type="entry name" value="Carboxylase_cons_dom"/>
</dbReference>
<dbReference type="Gene3D" id="2.40.50.100">
    <property type="match status" value="1"/>
</dbReference>
<dbReference type="InterPro" id="IPR016185">
    <property type="entry name" value="PreATP-grasp_dom_sf"/>
</dbReference>
<dbReference type="SUPFAM" id="SSF51569">
    <property type="entry name" value="Aldolase"/>
    <property type="match status" value="1"/>
</dbReference>
<dbReference type="InterPro" id="IPR013785">
    <property type="entry name" value="Aldolase_TIM"/>
</dbReference>
<keyword evidence="6 8" id="KW-0067">ATP-binding</keyword>
<dbReference type="PROSITE" id="PS50991">
    <property type="entry name" value="PYR_CT"/>
    <property type="match status" value="1"/>
</dbReference>
<organism evidence="13 14">
    <name type="scientific">Ornithinibacillus salinisoli</name>
    <dbReference type="NCBI Taxonomy" id="1848459"/>
    <lineage>
        <taxon>Bacteria</taxon>
        <taxon>Bacillati</taxon>
        <taxon>Bacillota</taxon>
        <taxon>Bacilli</taxon>
        <taxon>Bacillales</taxon>
        <taxon>Bacillaceae</taxon>
        <taxon>Ornithinibacillus</taxon>
    </lineage>
</organism>
<feature type="domain" description="ATP-grasp" evidence="10">
    <location>
        <begin position="126"/>
        <end position="322"/>
    </location>
</feature>
<keyword evidence="3 8" id="KW-0436">Ligase</keyword>
<evidence type="ECO:0000259" key="11">
    <source>
        <dbReference type="PROSITE" id="PS50979"/>
    </source>
</evidence>
<comment type="cofactor">
    <cofactor evidence="1 8">
        <name>biotin</name>
        <dbReference type="ChEBI" id="CHEBI:57586"/>
    </cofactor>
</comment>
<evidence type="ECO:0000259" key="9">
    <source>
        <dbReference type="PROSITE" id="PS50968"/>
    </source>
</evidence>
<gene>
    <name evidence="13" type="primary">pyc</name>
    <name evidence="13" type="ORF">ACFSJF_06865</name>
</gene>
<evidence type="ECO:0000259" key="10">
    <source>
        <dbReference type="PROSITE" id="PS50975"/>
    </source>
</evidence>
<evidence type="ECO:0000256" key="1">
    <source>
        <dbReference type="ARBA" id="ARBA00001953"/>
    </source>
</evidence>
<dbReference type="InterPro" id="IPR011053">
    <property type="entry name" value="Single_hybrid_motif"/>
</dbReference>
<keyword evidence="7 8" id="KW-0092">Biotin</keyword>
<dbReference type="Pfam" id="PF02436">
    <property type="entry name" value="PYC_OADA"/>
    <property type="match status" value="1"/>
</dbReference>
<keyword evidence="14" id="KW-1185">Reference proteome</keyword>
<dbReference type="InterPro" id="IPR005481">
    <property type="entry name" value="BC-like_N"/>
</dbReference>
<dbReference type="Pfam" id="PF00289">
    <property type="entry name" value="Biotin_carb_N"/>
    <property type="match status" value="1"/>
</dbReference>
<dbReference type="Gene3D" id="3.10.600.10">
    <property type="entry name" value="pyruvate carboxylase f1077a mutant domain"/>
    <property type="match status" value="1"/>
</dbReference>
<dbReference type="NCBIfam" id="NF009554">
    <property type="entry name" value="PRK12999.1"/>
    <property type="match status" value="1"/>
</dbReference>
<dbReference type="NCBIfam" id="TIGR01235">
    <property type="entry name" value="pyruv_carbox"/>
    <property type="match status" value="1"/>
</dbReference>
<feature type="domain" description="Biotin carboxylation" evidence="11">
    <location>
        <begin position="6"/>
        <end position="458"/>
    </location>
</feature>
<dbReference type="PROSITE" id="PS00867">
    <property type="entry name" value="CPSASE_2"/>
    <property type="match status" value="1"/>
</dbReference>
<dbReference type="PROSITE" id="PS50968">
    <property type="entry name" value="BIOTINYL_LIPOYL"/>
    <property type="match status" value="1"/>
</dbReference>
<dbReference type="CDD" id="cd06850">
    <property type="entry name" value="biotinyl_domain"/>
    <property type="match status" value="1"/>
</dbReference>
<dbReference type="EMBL" id="JBHUHQ010000013">
    <property type="protein sequence ID" value="MFD2043977.1"/>
    <property type="molecule type" value="Genomic_DNA"/>
</dbReference>
<dbReference type="InterPro" id="IPR011764">
    <property type="entry name" value="Biotin_carboxylation_dom"/>
</dbReference>
<dbReference type="PANTHER" id="PTHR43778:SF2">
    <property type="entry name" value="PYRUVATE CARBOXYLASE, MITOCHONDRIAL"/>
    <property type="match status" value="1"/>
</dbReference>
<dbReference type="PROSITE" id="PS50975">
    <property type="entry name" value="ATP_GRASP"/>
    <property type="match status" value="1"/>
</dbReference>
<comment type="caution">
    <text evidence="13">The sequence shown here is derived from an EMBL/GenBank/DDBJ whole genome shotgun (WGS) entry which is preliminary data.</text>
</comment>
<keyword evidence="13" id="KW-0670">Pyruvate</keyword>
<dbReference type="SUPFAM" id="SSF51230">
    <property type="entry name" value="Single hybrid motif"/>
    <property type="match status" value="1"/>
</dbReference>
<dbReference type="InterPro" id="IPR000891">
    <property type="entry name" value="PYR_CT"/>
</dbReference>
<accession>A0ABW4W091</accession>
<dbReference type="SUPFAM" id="SSF89000">
    <property type="entry name" value="post-HMGL domain-like"/>
    <property type="match status" value="1"/>
</dbReference>
<dbReference type="CDD" id="cd07937">
    <property type="entry name" value="DRE_TIM_PC_TC_5S"/>
    <property type="match status" value="1"/>
</dbReference>
<sequence>MVKLNQVNKILVANRGEIAIRVFRACTELNIRTVAIYSKEDSSSYHRYKADEAYLIGEGKKPIDAYLDIEGIIELAKEVGVDAIHPGYGFLSENIRFAKRCEEEGIVFIGPTSEHLHMFGDKVRARQQATQAGLPVIPGSDGPVDSLQEVEAFGEKHGYPIIIKASLGGGGRGMRIVRNASNVAESFDRAKSEAKAAFGNDEVYVEKLIENPKHIEVQIIGDQHGNIVHLYERDCSVQRRHQKVVEIAPSVSLNENLREKICQSAVDLMKNVAYINAGTVEFLVTGEDFFFIEVNPRIQVEHTITEMITGVDIAQTQIKIADGQNIHDVSIGIPQQHEITTLGYAIQSRVTTEDPLNNFMPDSGKIMVYRTGGGFGVRLDAGNGFQGAEISPHYDSLLVKVSTWALTFEQSAQKMVRNLKEFRIRGIKTNIPFLENVILHKQFMNGEYNTTFIDQTPELFVFPKRKDRGTKMLTYIGHTTINGFEGMTKQSKPSFSVPALPKVNKLESMQHGTKQILDERGPEGLATWLKEQKEVLLTDTTFRDAHQSLLATRVRTKDLVQIAEPTSNLLPNLFSVEMWGGATFDVAYRFLKEDPWERLLKLRKKMPNILFQMLLRASNAVGYKNYPDNLINEFVEKSSSAGIDVFRIFDSLNWVEGMKPAIDAVRENNKIAEAAICYTGNILDASRSKYDLAYYKKIARELEQAGAHILGIKDMAGLLKPEAAYQLISTLKESVDLPIHLHTHDTSGNGIYTYARAIEAGVDAVDVACGPMAGLTSQPSAQTLYHALEGTARQPRVNVDSYEKLSHYWEGVRDYYQAFESGMKAPHTEIYLHEMPGGQYSNLRQQAKAVGLEDRWNEVKSMFRRVNDMFGDIVKVTPSSKVVGDMTLFMVQNNLTEDDIYEKGETINFPDSVVELAEGLLGQPYQGFPQELQRIILKGKKPIKVRPGELMDPINFNQLKESLFKTLDRQVTSFDMIAYALYPKVFMDYHRFYESYGDVSVLDTPTFFYGMNIGEVIEVEIEQGKTLIVKLVSISEARSDGTRVVYFELNGQSRQVVVKDESVQSLVETKPKVDKANDKQIGATMPGTVVKVISEKGQQVNKGEHLLITEAMKMETTVQAPYSGTIKSIHVKDGDAIAVNDLLIEFE</sequence>
<dbReference type="Pfam" id="PF00364">
    <property type="entry name" value="Biotin_lipoyl"/>
    <property type="match status" value="1"/>
</dbReference>
<evidence type="ECO:0000256" key="3">
    <source>
        <dbReference type="ARBA" id="ARBA00022598"/>
    </source>
</evidence>
<protein>
    <recommendedName>
        <fullName evidence="2 8">Pyruvate carboxylase</fullName>
        <ecNumber evidence="2 8">6.4.1.1</ecNumber>
    </recommendedName>
</protein>
<dbReference type="Pfam" id="PF02786">
    <property type="entry name" value="CPSase_L_D2"/>
    <property type="match status" value="1"/>
</dbReference>
<keyword evidence="4" id="KW-0479">Metal-binding</keyword>
<dbReference type="PROSITE" id="PS00866">
    <property type="entry name" value="CPSASE_1"/>
    <property type="match status" value="1"/>
</dbReference>
<dbReference type="InterPro" id="IPR000089">
    <property type="entry name" value="Biotin_lipoyl"/>
</dbReference>
<dbReference type="Gene3D" id="3.20.20.70">
    <property type="entry name" value="Aldolase class I"/>
    <property type="match status" value="1"/>
</dbReference>
<dbReference type="SUPFAM" id="SSF51246">
    <property type="entry name" value="Rudiment single hybrid motif"/>
    <property type="match status" value="1"/>
</dbReference>
<keyword evidence="5 8" id="KW-0547">Nucleotide-binding</keyword>
<dbReference type="InterPro" id="IPR005479">
    <property type="entry name" value="CPAse_ATP-bd"/>
</dbReference>
<dbReference type="InterPro" id="IPR055268">
    <property type="entry name" value="PCB-like"/>
</dbReference>
<dbReference type="SUPFAM" id="SSF52440">
    <property type="entry name" value="PreATP-grasp domain"/>
    <property type="match status" value="1"/>
</dbReference>
<name>A0ABW4W091_9BACI</name>
<dbReference type="SMART" id="SM00878">
    <property type="entry name" value="Biotin_carb_C"/>
    <property type="match status" value="1"/>
</dbReference>
<dbReference type="SUPFAM" id="SSF56059">
    <property type="entry name" value="Glutathione synthetase ATP-binding domain-like"/>
    <property type="match status" value="1"/>
</dbReference>
<proteinExistence type="predicted"/>
<reference evidence="14" key="1">
    <citation type="journal article" date="2019" name="Int. J. Syst. Evol. Microbiol.">
        <title>The Global Catalogue of Microorganisms (GCM) 10K type strain sequencing project: providing services to taxonomists for standard genome sequencing and annotation.</title>
        <authorList>
            <consortium name="The Broad Institute Genomics Platform"/>
            <consortium name="The Broad Institute Genome Sequencing Center for Infectious Disease"/>
            <person name="Wu L."/>
            <person name="Ma J."/>
        </authorList>
    </citation>
    <scope>NUCLEOTIDE SEQUENCE [LARGE SCALE GENOMIC DNA]</scope>
    <source>
        <strain evidence="14">R28</strain>
    </source>
</reference>
<evidence type="ECO:0000256" key="7">
    <source>
        <dbReference type="ARBA" id="ARBA00023267"/>
    </source>
</evidence>
<evidence type="ECO:0000256" key="2">
    <source>
        <dbReference type="ARBA" id="ARBA00013057"/>
    </source>
</evidence>
<dbReference type="InterPro" id="IPR005930">
    <property type="entry name" value="Pyruv_COase"/>
</dbReference>
<evidence type="ECO:0000256" key="8">
    <source>
        <dbReference type="PIRNR" id="PIRNR001594"/>
    </source>
</evidence>
<evidence type="ECO:0000313" key="14">
    <source>
        <dbReference type="Proteomes" id="UP001597383"/>
    </source>
</evidence>
<dbReference type="InterPro" id="IPR011054">
    <property type="entry name" value="Rudment_hybrid_motif"/>
</dbReference>
<dbReference type="Gene3D" id="3.30.470.20">
    <property type="entry name" value="ATP-grasp fold, B domain"/>
    <property type="match status" value="1"/>
</dbReference>
<dbReference type="EC" id="6.4.1.1" evidence="2 8"/>